<dbReference type="AlphaFoldDB" id="A0AA51R352"/>
<dbReference type="InterPro" id="IPR021799">
    <property type="entry name" value="PIN-like_prokaryotic"/>
</dbReference>
<dbReference type="EMBL" id="JAVFKN010000006">
    <property type="protein sequence ID" value="MDQ5768100.1"/>
    <property type="molecule type" value="Genomic_DNA"/>
</dbReference>
<accession>A0AA51R352</accession>
<name>A0AA51R352_9GAMM</name>
<evidence type="ECO:0000313" key="1">
    <source>
        <dbReference type="EMBL" id="MDQ5768100.1"/>
    </source>
</evidence>
<reference evidence="2 3" key="1">
    <citation type="submission" date="2023-08" db="EMBL/GenBank/DDBJ databases">
        <title>New molecular markers tilS and rpoB for phylogenetic and monitoring studies of the genus Thiothrix biodiversity.</title>
        <authorList>
            <person name="Ravin N.V."/>
            <person name="Smolyakov D."/>
            <person name="Markov N.D."/>
            <person name="Beletsky A.V."/>
            <person name="Mardanov A.V."/>
            <person name="Rudenko T.S."/>
            <person name="Grabovich M.Y."/>
        </authorList>
    </citation>
    <scope>NUCLEOTIDE SEQUENCE</scope>
    <source>
        <strain evidence="2">DNT52</strain>
        <strain evidence="1 3">H33</strain>
    </source>
</reference>
<evidence type="ECO:0000313" key="3">
    <source>
        <dbReference type="Proteomes" id="UP001223336"/>
    </source>
</evidence>
<dbReference type="Pfam" id="PF11848">
    <property type="entry name" value="DUF3368"/>
    <property type="match status" value="1"/>
</dbReference>
<dbReference type="PANTHER" id="PTHR39550:SF1">
    <property type="entry name" value="SLL0658 PROTEIN"/>
    <property type="match status" value="1"/>
</dbReference>
<keyword evidence="3" id="KW-1185">Reference proteome</keyword>
<dbReference type="PANTHER" id="PTHR39550">
    <property type="entry name" value="SLL0658 PROTEIN"/>
    <property type="match status" value="1"/>
</dbReference>
<protein>
    <submittedName>
        <fullName evidence="2">DUF3368 domain-containing protein</fullName>
    </submittedName>
</protein>
<gene>
    <name evidence="1" type="ORF">RCC75_06150</name>
    <name evidence="2" type="ORF">RCG00_13350</name>
</gene>
<dbReference type="Proteomes" id="UP001223336">
    <property type="component" value="Unassembled WGS sequence"/>
</dbReference>
<dbReference type="EMBL" id="CP133217">
    <property type="protein sequence ID" value="WML85281.1"/>
    <property type="molecule type" value="Genomic_DNA"/>
</dbReference>
<proteinExistence type="predicted"/>
<dbReference type="Proteomes" id="UP001229862">
    <property type="component" value="Chromosome"/>
</dbReference>
<sequence>MVKQAIVNSSPIIFLSKAGLMNLLKLAGDEVFVPDAVVQEINQRGANDVSVRAIAAAEWLQVVDVPTPDPLIQAWDLGKGETAVLTHALHYAGMFAVIDDGLGRKCAETFEIPLYGTLGLVLKAKRLGMIAEARPVLHQLRKYGMYLKDATLEQALALIGE</sequence>
<dbReference type="RefSeq" id="WP_308134192.1">
    <property type="nucleotide sequence ID" value="NZ_CP133197.1"/>
</dbReference>
<organism evidence="2">
    <name type="scientific">Thiothrix subterranea</name>
    <dbReference type="NCBI Taxonomy" id="2735563"/>
    <lineage>
        <taxon>Bacteria</taxon>
        <taxon>Pseudomonadati</taxon>
        <taxon>Pseudomonadota</taxon>
        <taxon>Gammaproteobacteria</taxon>
        <taxon>Thiotrichales</taxon>
        <taxon>Thiotrichaceae</taxon>
        <taxon>Thiothrix</taxon>
    </lineage>
</organism>
<evidence type="ECO:0000313" key="2">
    <source>
        <dbReference type="EMBL" id="WML85281.1"/>
    </source>
</evidence>